<feature type="transmembrane region" description="Helical" evidence="1">
    <location>
        <begin position="184"/>
        <end position="202"/>
    </location>
</feature>
<feature type="transmembrane region" description="Helical" evidence="1">
    <location>
        <begin position="65"/>
        <end position="87"/>
    </location>
</feature>
<name>A0A5K7XL07_9BACT</name>
<keyword evidence="3" id="KW-1185">Reference proteome</keyword>
<evidence type="ECO:0000256" key="1">
    <source>
        <dbReference type="SAM" id="Phobius"/>
    </source>
</evidence>
<feature type="transmembrane region" description="Helical" evidence="1">
    <location>
        <begin position="297"/>
        <end position="318"/>
    </location>
</feature>
<dbReference type="Proteomes" id="UP000326837">
    <property type="component" value="Chromosome"/>
</dbReference>
<sequence length="611" mass="66484">MNLNHLNAIIRVRWQIMANRFRKAGLANRIILFTVMILAAIGSLGMFVLAMIGGKFFLEKVEPFYVMYAWDVLAAAFLFAWAVALMVELQRSELLSLRNLLHLPVSLSGAFFLNYASSLVSLTVLLFLPPMLGFCLASVLHFGINSLVVFALLASFLLMVTAVSYQLRGWLARLMENKRTRGTVIAVTTAFFVLIFQLPNLVNLRLSQSRATAYQQQNDAEAKRLTELQQQLERKEIGPEEYTAAVEASQRESEQQRAAFRAAKTAATNRTASLANAALPIGWLPHGASAAASGAVVSPWLCVLGMSTIGAASLALAYRSTLRTYTGAHNSVYQPVTQRRTQAFVTGSLLEKRIPFLTETQTATALATFRSLLRAPEAKMALLTPLIFACVFGSMLATGAIGKLPAVVRPWIGIGALGMSLFGMAQMMLNMFGLDRHGFRAYVLAPAPRRDILLGKNVGLFPLASVLSALLVVFCGFVGKLEFVHIAATLLQIIVAYLVYFTISNFTSIVAPMGMAAGTMKPVSMSASVIAWQLAAILLVPAAFLPAALALAAEQFAGAITSIHGVPIYLLLTALELPLALWFYNRMLNLQGRLLQEREQTILAVVSKTSD</sequence>
<organism evidence="2 3">
    <name type="scientific">Lacipirellula parvula</name>
    <dbReference type="NCBI Taxonomy" id="2650471"/>
    <lineage>
        <taxon>Bacteria</taxon>
        <taxon>Pseudomonadati</taxon>
        <taxon>Planctomycetota</taxon>
        <taxon>Planctomycetia</taxon>
        <taxon>Pirellulales</taxon>
        <taxon>Lacipirellulaceae</taxon>
        <taxon>Lacipirellula</taxon>
    </lineage>
</organism>
<evidence type="ECO:0000313" key="3">
    <source>
        <dbReference type="Proteomes" id="UP000326837"/>
    </source>
</evidence>
<feature type="transmembrane region" description="Helical" evidence="1">
    <location>
        <begin position="99"/>
        <end position="128"/>
    </location>
</feature>
<keyword evidence="1" id="KW-1133">Transmembrane helix</keyword>
<feature type="transmembrane region" description="Helical" evidence="1">
    <location>
        <begin position="458"/>
        <end position="479"/>
    </location>
</feature>
<dbReference type="EMBL" id="AP021861">
    <property type="protein sequence ID" value="BBO35246.1"/>
    <property type="molecule type" value="Genomic_DNA"/>
</dbReference>
<feature type="transmembrane region" description="Helical" evidence="1">
    <location>
        <begin position="408"/>
        <end position="429"/>
    </location>
</feature>
<feature type="transmembrane region" description="Helical" evidence="1">
    <location>
        <begin position="491"/>
        <end position="517"/>
    </location>
</feature>
<proteinExistence type="predicted"/>
<protein>
    <submittedName>
        <fullName evidence="2">Uncharacterized protein</fullName>
    </submittedName>
</protein>
<feature type="transmembrane region" description="Helical" evidence="1">
    <location>
        <begin position="30"/>
        <end position="53"/>
    </location>
</feature>
<dbReference type="AlphaFoldDB" id="A0A5K7XL07"/>
<keyword evidence="1" id="KW-0472">Membrane</keyword>
<dbReference type="RefSeq" id="WP_152100659.1">
    <property type="nucleotide sequence ID" value="NZ_AP021861.1"/>
</dbReference>
<gene>
    <name evidence="2" type="ORF">PLANPX_4858</name>
</gene>
<keyword evidence="1" id="KW-0812">Transmembrane</keyword>
<evidence type="ECO:0000313" key="2">
    <source>
        <dbReference type="EMBL" id="BBO35246.1"/>
    </source>
</evidence>
<feature type="transmembrane region" description="Helical" evidence="1">
    <location>
        <begin position="565"/>
        <end position="584"/>
    </location>
</feature>
<reference evidence="3" key="1">
    <citation type="submission" date="2019-10" db="EMBL/GenBank/DDBJ databases">
        <title>Lacipirellula parvula gen. nov., sp. nov., representing a lineage of planctomycetes widespread in freshwater anoxic habitats, and description of the family Lacipirellulaceae.</title>
        <authorList>
            <person name="Dedysh S.N."/>
            <person name="Kulichevskaya I.S."/>
            <person name="Beletsky A.V."/>
            <person name="Rakitin A.L."/>
            <person name="Mardanov A.V."/>
            <person name="Ivanova A.A."/>
            <person name="Saltykova V.X."/>
            <person name="Rijpstra W.I.C."/>
            <person name="Sinninghe Damste J.S."/>
            <person name="Ravin N.V."/>
        </authorList>
    </citation>
    <scope>NUCLEOTIDE SEQUENCE [LARGE SCALE GENOMIC DNA]</scope>
    <source>
        <strain evidence="3">PX69</strain>
    </source>
</reference>
<feature type="transmembrane region" description="Helical" evidence="1">
    <location>
        <begin position="140"/>
        <end position="163"/>
    </location>
</feature>
<accession>A0A5K7XL07</accession>
<feature type="transmembrane region" description="Helical" evidence="1">
    <location>
        <begin position="529"/>
        <end position="553"/>
    </location>
</feature>
<feature type="transmembrane region" description="Helical" evidence="1">
    <location>
        <begin position="380"/>
        <end position="402"/>
    </location>
</feature>
<dbReference type="KEGG" id="lpav:PLANPX_4858"/>